<dbReference type="InterPro" id="IPR056447">
    <property type="entry name" value="REV3_N"/>
</dbReference>
<evidence type="ECO:0000256" key="1">
    <source>
        <dbReference type="ARBA" id="ARBA00001966"/>
    </source>
</evidence>
<keyword evidence="9" id="KW-0408">Iron</keyword>
<feature type="region of interest" description="Disordered" evidence="14">
    <location>
        <begin position="808"/>
        <end position="835"/>
    </location>
</feature>
<dbReference type="Gene3D" id="3.30.342.10">
    <property type="entry name" value="DNA Polymerase, chain B, domain 1"/>
    <property type="match status" value="1"/>
</dbReference>
<evidence type="ECO:0000256" key="8">
    <source>
        <dbReference type="ARBA" id="ARBA00022932"/>
    </source>
</evidence>
<keyword evidence="13" id="KW-0238">DNA-binding</keyword>
<keyword evidence="4 13" id="KW-0548">Nucleotidyltransferase</keyword>
<evidence type="ECO:0000256" key="14">
    <source>
        <dbReference type="SAM" id="MobiDB-lite"/>
    </source>
</evidence>
<keyword evidence="10" id="KW-0411">Iron-sulfur</keyword>
<keyword evidence="13" id="KW-0235">DNA replication</keyword>
<dbReference type="Proteomes" id="UP000011713">
    <property type="component" value="Unassembled WGS sequence"/>
</dbReference>
<dbReference type="GO" id="GO:0046872">
    <property type="term" value="F:metal ion binding"/>
    <property type="evidence" value="ECO:0007669"/>
    <property type="project" value="UniProtKB-KW"/>
</dbReference>
<dbReference type="GO" id="GO:0000724">
    <property type="term" value="P:double-strand break repair via homologous recombination"/>
    <property type="evidence" value="ECO:0007669"/>
    <property type="project" value="TreeGrafter"/>
</dbReference>
<evidence type="ECO:0000256" key="11">
    <source>
        <dbReference type="ARBA" id="ARBA00023204"/>
    </source>
</evidence>
<name>M4BNJ3_HYAAE</name>
<keyword evidence="11" id="KW-0234">DNA repair</keyword>
<reference evidence="19" key="1">
    <citation type="journal article" date="2010" name="Science">
        <title>Signatures of adaptation to obligate biotrophy in the Hyaloperonospora arabidopsidis genome.</title>
        <authorList>
            <person name="Baxter L."/>
            <person name="Tripathy S."/>
            <person name="Ishaque N."/>
            <person name="Boot N."/>
            <person name="Cabral A."/>
            <person name="Kemen E."/>
            <person name="Thines M."/>
            <person name="Ah-Fong A."/>
            <person name="Anderson R."/>
            <person name="Badejoko W."/>
            <person name="Bittner-Eddy P."/>
            <person name="Boore J.L."/>
            <person name="Chibucos M.C."/>
            <person name="Coates M."/>
            <person name="Dehal P."/>
            <person name="Delehaunty K."/>
            <person name="Dong S."/>
            <person name="Downton P."/>
            <person name="Dumas B."/>
            <person name="Fabro G."/>
            <person name="Fronick C."/>
            <person name="Fuerstenberg S.I."/>
            <person name="Fulton L."/>
            <person name="Gaulin E."/>
            <person name="Govers F."/>
            <person name="Hughes L."/>
            <person name="Humphray S."/>
            <person name="Jiang R.H."/>
            <person name="Judelson H."/>
            <person name="Kamoun S."/>
            <person name="Kyung K."/>
            <person name="Meijer H."/>
            <person name="Minx P."/>
            <person name="Morris P."/>
            <person name="Nelson J."/>
            <person name="Phuntumart V."/>
            <person name="Qutob D."/>
            <person name="Rehmany A."/>
            <person name="Rougon-Cardoso A."/>
            <person name="Ryden P."/>
            <person name="Torto-Alalibo T."/>
            <person name="Studholme D."/>
            <person name="Wang Y."/>
            <person name="Win J."/>
            <person name="Wood J."/>
            <person name="Clifton S.W."/>
            <person name="Rogers J."/>
            <person name="Van den Ackerveken G."/>
            <person name="Jones J.D."/>
            <person name="McDowell J.M."/>
            <person name="Beynon J."/>
            <person name="Tyler B.M."/>
        </authorList>
    </citation>
    <scope>NUCLEOTIDE SEQUENCE [LARGE SCALE GENOMIC DNA]</scope>
    <source>
        <strain evidence="19">Emoy2</strain>
    </source>
</reference>
<dbReference type="GO" id="GO:0006260">
    <property type="term" value="P:DNA replication"/>
    <property type="evidence" value="ECO:0007669"/>
    <property type="project" value="UniProtKB-KW"/>
</dbReference>
<comment type="cofactor">
    <cofactor evidence="1">
        <name>[4Fe-4S] cluster</name>
        <dbReference type="ChEBI" id="CHEBI:49883"/>
    </cofactor>
</comment>
<dbReference type="InterPro" id="IPR006134">
    <property type="entry name" value="DNA-dir_DNA_pol_B_multi_dom"/>
</dbReference>
<evidence type="ECO:0000256" key="3">
    <source>
        <dbReference type="ARBA" id="ARBA00022679"/>
    </source>
</evidence>
<dbReference type="VEuPathDB" id="FungiDB:HpaG807981"/>
<comment type="similarity">
    <text evidence="2 13">Belongs to the DNA polymerase type-B family.</text>
</comment>
<feature type="compositionally biased region" description="Basic and acidic residues" evidence="14">
    <location>
        <begin position="407"/>
        <end position="418"/>
    </location>
</feature>
<dbReference type="PANTHER" id="PTHR45812">
    <property type="entry name" value="DNA POLYMERASE ZETA CATALYTIC SUBUNIT"/>
    <property type="match status" value="1"/>
</dbReference>
<accession>M4BNJ3</accession>
<dbReference type="EC" id="2.7.7.7" evidence="13"/>
<evidence type="ECO:0000259" key="15">
    <source>
        <dbReference type="Pfam" id="PF00136"/>
    </source>
</evidence>
<evidence type="ECO:0000256" key="9">
    <source>
        <dbReference type="ARBA" id="ARBA00023004"/>
    </source>
</evidence>
<evidence type="ECO:0000313" key="19">
    <source>
        <dbReference type="Proteomes" id="UP000011713"/>
    </source>
</evidence>
<dbReference type="PROSITE" id="PS00116">
    <property type="entry name" value="DNA_POLYMERASE_B"/>
    <property type="match status" value="1"/>
</dbReference>
<evidence type="ECO:0000256" key="2">
    <source>
        <dbReference type="ARBA" id="ARBA00005755"/>
    </source>
</evidence>
<dbReference type="InterPro" id="IPR036397">
    <property type="entry name" value="RNaseH_sf"/>
</dbReference>
<comment type="catalytic activity">
    <reaction evidence="12 13">
        <text>DNA(n) + a 2'-deoxyribonucleoside 5'-triphosphate = DNA(n+1) + diphosphate</text>
        <dbReference type="Rhea" id="RHEA:22508"/>
        <dbReference type="Rhea" id="RHEA-COMP:17339"/>
        <dbReference type="Rhea" id="RHEA-COMP:17340"/>
        <dbReference type="ChEBI" id="CHEBI:33019"/>
        <dbReference type="ChEBI" id="CHEBI:61560"/>
        <dbReference type="ChEBI" id="CHEBI:173112"/>
        <dbReference type="EC" id="2.7.7.7"/>
    </reaction>
</comment>
<evidence type="ECO:0000256" key="10">
    <source>
        <dbReference type="ARBA" id="ARBA00023014"/>
    </source>
</evidence>
<dbReference type="GO" id="GO:0016035">
    <property type="term" value="C:zeta DNA polymerase complex"/>
    <property type="evidence" value="ECO:0007669"/>
    <property type="project" value="InterPro"/>
</dbReference>
<dbReference type="SMART" id="SM00486">
    <property type="entry name" value="POLBc"/>
    <property type="match status" value="1"/>
</dbReference>
<dbReference type="eggNOG" id="KOG0968">
    <property type="taxonomic scope" value="Eukaryota"/>
</dbReference>
<dbReference type="Pfam" id="PF00136">
    <property type="entry name" value="DNA_pol_B"/>
    <property type="match status" value="1"/>
</dbReference>
<dbReference type="Gene3D" id="3.30.420.10">
    <property type="entry name" value="Ribonuclease H-like superfamily/Ribonuclease H"/>
    <property type="match status" value="1"/>
</dbReference>
<dbReference type="GO" id="GO:0042276">
    <property type="term" value="P:error-prone translesion synthesis"/>
    <property type="evidence" value="ECO:0007669"/>
    <property type="project" value="TreeGrafter"/>
</dbReference>
<dbReference type="InterPro" id="IPR030559">
    <property type="entry name" value="PolZ_Rev3"/>
</dbReference>
<dbReference type="SUPFAM" id="SSF56672">
    <property type="entry name" value="DNA/RNA polymerases"/>
    <property type="match status" value="1"/>
</dbReference>
<dbReference type="STRING" id="559515.M4BNJ3"/>
<dbReference type="InterPro" id="IPR043502">
    <property type="entry name" value="DNA/RNA_pol_sf"/>
</dbReference>
<evidence type="ECO:0000256" key="4">
    <source>
        <dbReference type="ARBA" id="ARBA00022695"/>
    </source>
</evidence>
<dbReference type="SUPFAM" id="SSF53098">
    <property type="entry name" value="Ribonuclease H-like"/>
    <property type="match status" value="2"/>
</dbReference>
<evidence type="ECO:0000259" key="17">
    <source>
        <dbReference type="Pfam" id="PF24065"/>
    </source>
</evidence>
<dbReference type="GO" id="GO:0005634">
    <property type="term" value="C:nucleus"/>
    <property type="evidence" value="ECO:0007669"/>
    <property type="project" value="TreeGrafter"/>
</dbReference>
<feature type="region of interest" description="Disordered" evidence="14">
    <location>
        <begin position="402"/>
        <end position="423"/>
    </location>
</feature>
<feature type="domain" description="DNA polymerase zeta catalytic subunit N-terminal" evidence="17">
    <location>
        <begin position="9"/>
        <end position="64"/>
    </location>
</feature>
<dbReference type="InParanoid" id="M4BNJ3"/>
<dbReference type="InterPro" id="IPR056435">
    <property type="entry name" value="DPOD/Z_N"/>
</dbReference>
<dbReference type="InterPro" id="IPR006172">
    <property type="entry name" value="DNA-dir_DNA_pol_B"/>
</dbReference>
<proteinExistence type="inferred from homology"/>
<dbReference type="Gene3D" id="1.10.132.60">
    <property type="entry name" value="DNA polymerase family B, C-terminal domain"/>
    <property type="match status" value="1"/>
</dbReference>
<sequence length="1291" mass="144671">MNPIDVEELRVEAVVVDYYMSKPLPRDAIHHLPSSPCYSRAREVPVVRIFGATPAGQKALVHVHGIFPYFYFRAEDDPDFEDQERLRSLLPRLAKDIEAGNASKQQQNHQKNGNARSNFQCRRIIAKMLIVQGTPFYGYHPSPKLFVQIFLYNPRVLAAVVQLLEGGKVCGRRFQPYEAHLGWFAPLRAISGDLIGKLPVTQVHLAKSAEGYHIISLSNVSADRINGFDRSAPPLVGRYVPVLHAPERWSDRQSSCALEADVAAVCILNPKRFESQQKAAESTGELRNVPSLAAIWEEERLRRTLDGERATPTMSLSLPRNADAFSSRGLTLSASPAQSASSLLSQSFFRKKLKDSVDEVMEKLKKQDEGQWTNSEIPDLHPHHLPASDVVLCGNSIAVESKYSHSQADHEDNNKHSSEQSVEEDEAIVNILIAMQQESDPGHADNNSDEGNENDRYVTLNESDEEADTSKWGTRNNEIGDIMASQRHVEARITCQSPSSSKENVWWDVALREPQPTATPLSELGSPRVILRAPQQRSPEAVRFDTSQEDVSCVVDLEDLLSPRPQESTSINVQEEKSDPVDYGRLAQMPQSQPLQVTSRDQGLSAAPMDSKRLWLFSPEPPSFSQILSSSHDLGVDLVQYQPAFYSNAADIPKKAMIFGGKKFDFIPHNTSNLSEFDTSATRQMLHPLCSSDSSESGRNLTWRKLSHLKTPNDIPERGGKTEHTSGSVKYYDTIHRSVRSIAWQHAAKSSPRPGQCNLLCSGSPRRANGLYDKRARIPYDKNGRHGSINTRRRGHINLIQSISRLPSSPVDPRNAVAKVQDQEKSSQNEESAGTSWGVNKAAGLWIHGRYILNLWRMTRSELKLSRYAFEDVVEAVLRRTYPVYTAKRLTSWFREGDQMRWKVIKYFLDRATLNLRILSKMQLVTRTGEMARLFGIDFYSVLSRGSQYRVEAVMLRVTKRKNLLLVSPSRNQVSGQAPMECIPLVMEPHSSFYTDPVVVLDFQDGQHPELETSLGVVDFTPNSSGLLQCKDDVIIAPNGTLFCPKSYRQGVLPLILDEILSTRIMVKQSIKSAKEANQDRLEKVLNARQLALKMISNVTYGYTAAGFSGRMPCAQLADAIVQTGRCTLEAAVRQIEEQSDWNAKVVYGDTDSVFVLLKGRSKADAFRIGQEIADAVTASNPRPVTLKLEKVYMGSVLVSKKRYVGNKFEAPTQETGVIESKGIETVRRDSCGVVQHAMQVSLETLFASCDLSKVKKTLEKYWQQILEHRVPLKDFIFAKEVRLGTYSNER</sequence>
<dbReference type="EnsemblProtists" id="HpaT807981">
    <property type="protein sequence ID" value="HpaP807981"/>
    <property type="gene ID" value="HpaG807981"/>
</dbReference>
<reference evidence="18" key="2">
    <citation type="submission" date="2015-06" db="UniProtKB">
        <authorList>
            <consortium name="EnsemblProtists"/>
        </authorList>
    </citation>
    <scope>IDENTIFICATION</scope>
    <source>
        <strain evidence="18">Emoy2</strain>
    </source>
</reference>
<dbReference type="FunFam" id="1.10.287.690:FF:000002">
    <property type="entry name" value="DNA polymerase zeta"/>
    <property type="match status" value="1"/>
</dbReference>
<dbReference type="InterPro" id="IPR012337">
    <property type="entry name" value="RNaseH-like_sf"/>
</dbReference>
<organism evidence="18 19">
    <name type="scientific">Hyaloperonospora arabidopsidis (strain Emoy2)</name>
    <name type="common">Downy mildew agent</name>
    <name type="synonym">Peronospora arabidopsidis</name>
    <dbReference type="NCBI Taxonomy" id="559515"/>
    <lineage>
        <taxon>Eukaryota</taxon>
        <taxon>Sar</taxon>
        <taxon>Stramenopiles</taxon>
        <taxon>Oomycota</taxon>
        <taxon>Peronosporomycetes</taxon>
        <taxon>Peronosporales</taxon>
        <taxon>Peronosporaceae</taxon>
        <taxon>Hyaloperonospora</taxon>
    </lineage>
</organism>
<dbReference type="GO" id="GO:0000166">
    <property type="term" value="F:nucleotide binding"/>
    <property type="evidence" value="ECO:0007669"/>
    <property type="project" value="InterPro"/>
</dbReference>
<dbReference type="GO" id="GO:0051536">
    <property type="term" value="F:iron-sulfur cluster binding"/>
    <property type="evidence" value="ECO:0007669"/>
    <property type="project" value="UniProtKB-KW"/>
</dbReference>
<evidence type="ECO:0000259" key="16">
    <source>
        <dbReference type="Pfam" id="PF24055"/>
    </source>
</evidence>
<feature type="domain" description="DNA polymerase delta/zeta catalytic subunit N-terminal" evidence="16">
    <location>
        <begin position="65"/>
        <end position="157"/>
    </location>
</feature>
<keyword evidence="19" id="KW-1185">Reference proteome</keyword>
<evidence type="ECO:0000256" key="7">
    <source>
        <dbReference type="ARBA" id="ARBA00022833"/>
    </source>
</evidence>
<evidence type="ECO:0000256" key="5">
    <source>
        <dbReference type="ARBA" id="ARBA00022723"/>
    </source>
</evidence>
<keyword evidence="3 13" id="KW-0808">Transferase</keyword>
<evidence type="ECO:0000256" key="12">
    <source>
        <dbReference type="ARBA" id="ARBA00049244"/>
    </source>
</evidence>
<feature type="domain" description="DNA-directed DNA polymerase family B multifunctional" evidence="15">
    <location>
        <begin position="938"/>
        <end position="1284"/>
    </location>
</feature>
<dbReference type="GO" id="GO:0003677">
    <property type="term" value="F:DNA binding"/>
    <property type="evidence" value="ECO:0007669"/>
    <property type="project" value="UniProtKB-KW"/>
</dbReference>
<keyword evidence="8 13" id="KW-0239">DNA-directed DNA polymerase</keyword>
<dbReference type="HOGENOM" id="CLU_000203_3_0_1"/>
<dbReference type="Gene3D" id="1.10.287.690">
    <property type="entry name" value="Helix hairpin bin"/>
    <property type="match status" value="1"/>
</dbReference>
<dbReference type="EMBL" id="JH598462">
    <property type="status" value="NOT_ANNOTATED_CDS"/>
    <property type="molecule type" value="Genomic_DNA"/>
</dbReference>
<protein>
    <recommendedName>
        <fullName evidence="13">DNA polymerase</fullName>
        <ecNumber evidence="13">2.7.7.7</ecNumber>
    </recommendedName>
</protein>
<evidence type="ECO:0000313" key="18">
    <source>
        <dbReference type="EnsemblProtists" id="HpaP807981"/>
    </source>
</evidence>
<keyword evidence="7" id="KW-0862">Zinc</keyword>
<dbReference type="PANTHER" id="PTHR45812:SF1">
    <property type="entry name" value="DNA POLYMERASE ZETA CATALYTIC SUBUNIT"/>
    <property type="match status" value="1"/>
</dbReference>
<evidence type="ECO:0000256" key="13">
    <source>
        <dbReference type="RuleBase" id="RU000442"/>
    </source>
</evidence>
<dbReference type="OMA" id="RYILNLW"/>
<keyword evidence="6" id="KW-0227">DNA damage</keyword>
<dbReference type="Pfam" id="PF24065">
    <property type="entry name" value="REV3_N"/>
    <property type="match status" value="1"/>
</dbReference>
<dbReference type="Pfam" id="PF24055">
    <property type="entry name" value="POL3_N"/>
    <property type="match status" value="1"/>
</dbReference>
<evidence type="ECO:0000256" key="6">
    <source>
        <dbReference type="ARBA" id="ARBA00022763"/>
    </source>
</evidence>
<dbReference type="Gene3D" id="3.90.1600.10">
    <property type="entry name" value="Palm domain of DNA polymerase"/>
    <property type="match status" value="1"/>
</dbReference>
<dbReference type="InterPro" id="IPR042087">
    <property type="entry name" value="DNA_pol_B_thumb"/>
</dbReference>
<dbReference type="InterPro" id="IPR023211">
    <property type="entry name" value="DNA_pol_palm_dom_sf"/>
</dbReference>
<dbReference type="InterPro" id="IPR017964">
    <property type="entry name" value="DNA-dir_DNA_pol_B_CS"/>
</dbReference>
<dbReference type="GO" id="GO:0003887">
    <property type="term" value="F:DNA-directed DNA polymerase activity"/>
    <property type="evidence" value="ECO:0007669"/>
    <property type="project" value="UniProtKB-KW"/>
</dbReference>
<keyword evidence="5" id="KW-0479">Metal-binding</keyword>